<evidence type="ECO:0000313" key="7">
    <source>
        <dbReference type="Proteomes" id="UP000318055"/>
    </source>
</evidence>
<dbReference type="GO" id="GO:0003700">
    <property type="term" value="F:DNA-binding transcription factor activity"/>
    <property type="evidence" value="ECO:0007669"/>
    <property type="project" value="InterPro"/>
</dbReference>
<dbReference type="Proteomes" id="UP000318055">
    <property type="component" value="Chromosome"/>
</dbReference>
<evidence type="ECO:0000256" key="1">
    <source>
        <dbReference type="ARBA" id="ARBA00023015"/>
    </source>
</evidence>
<accession>A0A518RC90</accession>
<dbReference type="InterPro" id="IPR036390">
    <property type="entry name" value="WH_DNA-bd_sf"/>
</dbReference>
<dbReference type="Gene3D" id="1.10.10.10">
    <property type="entry name" value="Winged helix-like DNA-binding domain superfamily/Winged helix DNA-binding domain"/>
    <property type="match status" value="1"/>
</dbReference>
<dbReference type="RefSeq" id="WP_145844706.1">
    <property type="nucleotide sequence ID" value="NZ_CP042239.1"/>
</dbReference>
<keyword evidence="7" id="KW-1185">Reference proteome</keyword>
<dbReference type="GO" id="GO:0003677">
    <property type="term" value="F:DNA binding"/>
    <property type="evidence" value="ECO:0007669"/>
    <property type="project" value="UniProtKB-UniRule"/>
</dbReference>
<dbReference type="KEGG" id="ssua:FPZ54_02390"/>
<sequence length="183" mass="20755">MSRFAEHPDAKAFILHWGEMGTHWGVNRSVAQIHALLYLADRPLHAEEIVETLGLARSNVSTGLKELQGYSIVRRVHVEGDRRDHFVAETDLWEMLMRISAERKRREIDPTVQLLGELAERLASDKTAPPQVRERVTRMHEFIGTLGTWYDQVRVLPKPTLVTLMKLGGKVARFIPGAGKGKD</sequence>
<dbReference type="InterPro" id="IPR026282">
    <property type="entry name" value="MJ1563"/>
</dbReference>
<dbReference type="PANTHER" id="PTHR38465:SF1">
    <property type="entry name" value="HTH-TYPE TRANSCRIPTIONAL REGULATOR MJ1563-RELATED"/>
    <property type="match status" value="1"/>
</dbReference>
<dbReference type="Pfam" id="PF12802">
    <property type="entry name" value="MarR_2"/>
    <property type="match status" value="1"/>
</dbReference>
<dbReference type="OrthoDB" id="9792628at2"/>
<keyword evidence="1 4" id="KW-0805">Transcription regulation</keyword>
<gene>
    <name evidence="6" type="ORF">FPZ54_02390</name>
</gene>
<dbReference type="InterPro" id="IPR052362">
    <property type="entry name" value="HTH-GbsR_regulator"/>
</dbReference>
<dbReference type="AlphaFoldDB" id="A0A518RC90"/>
<feature type="domain" description="HTH marR-type" evidence="5">
    <location>
        <begin position="25"/>
        <end position="83"/>
    </location>
</feature>
<dbReference type="EMBL" id="CP042239">
    <property type="protein sequence ID" value="QDX24991.1"/>
    <property type="molecule type" value="Genomic_DNA"/>
</dbReference>
<dbReference type="SUPFAM" id="SSF46785">
    <property type="entry name" value="Winged helix' DNA-binding domain"/>
    <property type="match status" value="1"/>
</dbReference>
<evidence type="ECO:0000256" key="2">
    <source>
        <dbReference type="ARBA" id="ARBA00023125"/>
    </source>
</evidence>
<dbReference type="InterPro" id="IPR000835">
    <property type="entry name" value="HTH_MarR-typ"/>
</dbReference>
<keyword evidence="2 4" id="KW-0238">DNA-binding</keyword>
<protein>
    <recommendedName>
        <fullName evidence="4">HTH-type transcriptional regulator</fullName>
    </recommendedName>
</protein>
<evidence type="ECO:0000256" key="4">
    <source>
        <dbReference type="PIRNR" id="PIRNR006707"/>
    </source>
</evidence>
<evidence type="ECO:0000256" key="3">
    <source>
        <dbReference type="ARBA" id="ARBA00023163"/>
    </source>
</evidence>
<reference evidence="6 7" key="1">
    <citation type="submission" date="2019-07" db="EMBL/GenBank/DDBJ databases">
        <title>Sphingomonas alkalisoli sp. nov., isolated from rhizosphere soil of Suaedae salsa.</title>
        <authorList>
            <person name="Zhang H."/>
            <person name="Xu L."/>
            <person name="Zhang J.-X."/>
            <person name="Sun J.-Q."/>
        </authorList>
    </citation>
    <scope>NUCLEOTIDE SEQUENCE [LARGE SCALE GENOMIC DNA]</scope>
    <source>
        <strain evidence="6 7">XS-10</strain>
    </source>
</reference>
<proteinExistence type="inferred from homology"/>
<keyword evidence="3 4" id="KW-0804">Transcription</keyword>
<dbReference type="PANTHER" id="PTHR38465">
    <property type="entry name" value="HTH-TYPE TRANSCRIPTIONAL REGULATOR MJ1563-RELATED"/>
    <property type="match status" value="1"/>
</dbReference>
<organism evidence="6 7">
    <name type="scientific">Sphingomonas suaedae</name>
    <dbReference type="NCBI Taxonomy" id="2599297"/>
    <lineage>
        <taxon>Bacteria</taxon>
        <taxon>Pseudomonadati</taxon>
        <taxon>Pseudomonadota</taxon>
        <taxon>Alphaproteobacteria</taxon>
        <taxon>Sphingomonadales</taxon>
        <taxon>Sphingomonadaceae</taxon>
        <taxon>Sphingomonas</taxon>
    </lineage>
</organism>
<dbReference type="InterPro" id="IPR036388">
    <property type="entry name" value="WH-like_DNA-bd_sf"/>
</dbReference>
<name>A0A518RC90_9SPHN</name>
<dbReference type="PIRSF" id="PIRSF006707">
    <property type="entry name" value="MJ1563"/>
    <property type="match status" value="1"/>
</dbReference>
<evidence type="ECO:0000313" key="6">
    <source>
        <dbReference type="EMBL" id="QDX24991.1"/>
    </source>
</evidence>
<comment type="similarity">
    <text evidence="4">Belongs to the GbsR family.</text>
</comment>
<evidence type="ECO:0000259" key="5">
    <source>
        <dbReference type="Pfam" id="PF12802"/>
    </source>
</evidence>